<comment type="caution">
    <text evidence="2">The sequence shown here is derived from an EMBL/GenBank/DDBJ whole genome shotgun (WGS) entry which is preliminary data.</text>
</comment>
<feature type="region of interest" description="Disordered" evidence="1">
    <location>
        <begin position="60"/>
        <end position="80"/>
    </location>
</feature>
<dbReference type="EMBL" id="BPLR01003150">
    <property type="protein sequence ID" value="GIX81647.1"/>
    <property type="molecule type" value="Genomic_DNA"/>
</dbReference>
<keyword evidence="3" id="KW-1185">Reference proteome</keyword>
<protein>
    <submittedName>
        <fullName evidence="2">Uncharacterized protein</fullName>
    </submittedName>
</protein>
<name>A0AAV4NAF1_CAEEX</name>
<evidence type="ECO:0000256" key="1">
    <source>
        <dbReference type="SAM" id="MobiDB-lite"/>
    </source>
</evidence>
<evidence type="ECO:0000313" key="2">
    <source>
        <dbReference type="EMBL" id="GIX81647.1"/>
    </source>
</evidence>
<accession>A0AAV4NAF1</accession>
<dbReference type="Proteomes" id="UP001054945">
    <property type="component" value="Unassembled WGS sequence"/>
</dbReference>
<reference evidence="2 3" key="1">
    <citation type="submission" date="2021-06" db="EMBL/GenBank/DDBJ databases">
        <title>Caerostris extrusa draft genome.</title>
        <authorList>
            <person name="Kono N."/>
            <person name="Arakawa K."/>
        </authorList>
    </citation>
    <scope>NUCLEOTIDE SEQUENCE [LARGE SCALE GENOMIC DNA]</scope>
</reference>
<gene>
    <name evidence="2" type="ORF">CEXT_427771</name>
</gene>
<sequence length="80" mass="9360">MRTSPIPQGTTSKGRGPWKRTVLNICRMKGGSYTTEVGEHQKLEKDARFTSKRIAARQKFDAEEKRGRMKNTRKRYWNTD</sequence>
<evidence type="ECO:0000313" key="3">
    <source>
        <dbReference type="Proteomes" id="UP001054945"/>
    </source>
</evidence>
<dbReference type="AlphaFoldDB" id="A0AAV4NAF1"/>
<proteinExistence type="predicted"/>
<feature type="compositionally biased region" description="Basic residues" evidence="1">
    <location>
        <begin position="67"/>
        <end position="80"/>
    </location>
</feature>
<organism evidence="2 3">
    <name type="scientific">Caerostris extrusa</name>
    <name type="common">Bark spider</name>
    <name type="synonym">Caerostris bankana</name>
    <dbReference type="NCBI Taxonomy" id="172846"/>
    <lineage>
        <taxon>Eukaryota</taxon>
        <taxon>Metazoa</taxon>
        <taxon>Ecdysozoa</taxon>
        <taxon>Arthropoda</taxon>
        <taxon>Chelicerata</taxon>
        <taxon>Arachnida</taxon>
        <taxon>Araneae</taxon>
        <taxon>Araneomorphae</taxon>
        <taxon>Entelegynae</taxon>
        <taxon>Araneoidea</taxon>
        <taxon>Araneidae</taxon>
        <taxon>Caerostris</taxon>
    </lineage>
</organism>